<evidence type="ECO:0000256" key="2">
    <source>
        <dbReference type="PROSITE-ProRule" id="PRU00708"/>
    </source>
</evidence>
<evidence type="ECO:0000256" key="1">
    <source>
        <dbReference type="ARBA" id="ARBA00022737"/>
    </source>
</evidence>
<feature type="repeat" description="PPR" evidence="2">
    <location>
        <begin position="459"/>
        <end position="493"/>
    </location>
</feature>
<dbReference type="InterPro" id="IPR002885">
    <property type="entry name" value="PPR_rpt"/>
</dbReference>
<evidence type="ECO:0000313" key="3">
    <source>
        <dbReference type="EMBL" id="CAI3983758.1"/>
    </source>
</evidence>
<evidence type="ECO:0000313" key="5">
    <source>
        <dbReference type="EMBL" id="CAL4771070.1"/>
    </source>
</evidence>
<accession>A0A9P1C2U1</accession>
<reference evidence="4" key="2">
    <citation type="submission" date="2024-04" db="EMBL/GenBank/DDBJ databases">
        <authorList>
            <person name="Chen Y."/>
            <person name="Shah S."/>
            <person name="Dougan E. K."/>
            <person name="Thang M."/>
            <person name="Chan C."/>
        </authorList>
    </citation>
    <scope>NUCLEOTIDE SEQUENCE [LARGE SCALE GENOMIC DNA]</scope>
</reference>
<evidence type="ECO:0000313" key="4">
    <source>
        <dbReference type="EMBL" id="CAL1137133.1"/>
    </source>
</evidence>
<dbReference type="PANTHER" id="PTHR47447">
    <property type="entry name" value="OS03G0856100 PROTEIN"/>
    <property type="match status" value="1"/>
</dbReference>
<dbReference type="InterPro" id="IPR011990">
    <property type="entry name" value="TPR-like_helical_dom_sf"/>
</dbReference>
<dbReference type="EMBL" id="CAMXCT030000834">
    <property type="protein sequence ID" value="CAL4771070.1"/>
    <property type="molecule type" value="Genomic_DNA"/>
</dbReference>
<dbReference type="Gene3D" id="1.25.40.10">
    <property type="entry name" value="Tetratricopeptide repeat domain"/>
    <property type="match status" value="3"/>
</dbReference>
<protein>
    <submittedName>
        <fullName evidence="5">Pentatricopeptide repeat-containing protein At2g41720 (Protein EMBRYO DEFECTIVE 2654)</fullName>
    </submittedName>
</protein>
<dbReference type="OrthoDB" id="185373at2759"/>
<dbReference type="Proteomes" id="UP001152797">
    <property type="component" value="Unassembled WGS sequence"/>
</dbReference>
<keyword evidence="6" id="KW-1185">Reference proteome</keyword>
<dbReference type="EMBL" id="CAMXCT020000834">
    <property type="protein sequence ID" value="CAL1137133.1"/>
    <property type="molecule type" value="Genomic_DNA"/>
</dbReference>
<dbReference type="AlphaFoldDB" id="A0A9P1C2U1"/>
<gene>
    <name evidence="3" type="ORF">C1SCF055_LOCUS11346</name>
</gene>
<dbReference type="EMBL" id="CAMXCT010000834">
    <property type="protein sequence ID" value="CAI3983758.1"/>
    <property type="molecule type" value="Genomic_DNA"/>
</dbReference>
<reference evidence="3" key="1">
    <citation type="submission" date="2022-10" db="EMBL/GenBank/DDBJ databases">
        <authorList>
            <person name="Chen Y."/>
            <person name="Dougan E. K."/>
            <person name="Chan C."/>
            <person name="Rhodes N."/>
            <person name="Thang M."/>
        </authorList>
    </citation>
    <scope>NUCLEOTIDE SEQUENCE</scope>
</reference>
<organism evidence="3">
    <name type="scientific">Cladocopium goreaui</name>
    <dbReference type="NCBI Taxonomy" id="2562237"/>
    <lineage>
        <taxon>Eukaryota</taxon>
        <taxon>Sar</taxon>
        <taxon>Alveolata</taxon>
        <taxon>Dinophyceae</taxon>
        <taxon>Suessiales</taxon>
        <taxon>Symbiodiniaceae</taxon>
        <taxon>Cladocopium</taxon>
    </lineage>
</organism>
<dbReference type="Pfam" id="PF13812">
    <property type="entry name" value="PPR_3"/>
    <property type="match status" value="1"/>
</dbReference>
<dbReference type="PROSITE" id="PS51375">
    <property type="entry name" value="PPR"/>
    <property type="match status" value="1"/>
</dbReference>
<keyword evidence="1" id="KW-0677">Repeat</keyword>
<evidence type="ECO:0000313" key="6">
    <source>
        <dbReference type="Proteomes" id="UP001152797"/>
    </source>
</evidence>
<comment type="caution">
    <text evidence="3">The sequence shown here is derived from an EMBL/GenBank/DDBJ whole genome shotgun (WGS) entry which is preliminary data.</text>
</comment>
<sequence length="512" mass="55376">MSARRRSRGQSQSIDAAPNKYTLNAALKECTGVILWTQSMATLRRMYDEGVEVDLIALSTGTAACARSTCWRHAALILGRIVDDMKPDLTAFNIDISGCQGLQWLQGFSRLSRLKQIGLGPTAVTYGEILKACLKSEDDRSSWQRAWRLFDGASLDLVARSIAAGGASWHDALALLGDTATRALRGDTVLLNGTLGSCAAAKRWCSAIAVLRSVAMLSLRASAVTYSTATAAAGRCHLWEMAFQATQELRSNALEASLVAQSAATGACIGRWRRAIHLALELQSQGIRGNTVMFGAVLAACDEGEKWSRGLSFLIELDSRALLLNTVAMNSLISAVAVGAWSRAFRFFEVAHGQLQLDIISWGSLIGSQSWQRAMQLVEGAKEASVRLSLEAINAALSAFQAASSWRGASAFFWHFNGLLLEPDSVSELSAISSMGNAGRWQGAAENLQRMRRRFTQLDVITFSACISSCARARTWRAALQLLRTVELHGVRPNEATLGAVISACEGRKRRS</sequence>
<dbReference type="PANTHER" id="PTHR47447:SF17">
    <property type="entry name" value="OS12G0638900 PROTEIN"/>
    <property type="match status" value="1"/>
</dbReference>
<proteinExistence type="predicted"/>
<name>A0A9P1C2U1_9DINO</name>